<feature type="region of interest" description="Disordered" evidence="1">
    <location>
        <begin position="1"/>
        <end position="22"/>
    </location>
</feature>
<feature type="non-terminal residue" evidence="2">
    <location>
        <position position="1"/>
    </location>
</feature>
<evidence type="ECO:0000313" key="2">
    <source>
        <dbReference type="EMBL" id="GAI97633.1"/>
    </source>
</evidence>
<comment type="caution">
    <text evidence="2">The sequence shown here is derived from an EMBL/GenBank/DDBJ whole genome shotgun (WGS) entry which is preliminary data.</text>
</comment>
<organism evidence="2">
    <name type="scientific">marine sediment metagenome</name>
    <dbReference type="NCBI Taxonomy" id="412755"/>
    <lineage>
        <taxon>unclassified sequences</taxon>
        <taxon>metagenomes</taxon>
        <taxon>ecological metagenomes</taxon>
    </lineage>
</organism>
<accession>X1SXG0</accession>
<dbReference type="AlphaFoldDB" id="X1SXG0"/>
<dbReference type="EMBL" id="BARW01015681">
    <property type="protein sequence ID" value="GAI97633.1"/>
    <property type="molecule type" value="Genomic_DNA"/>
</dbReference>
<reference evidence="2" key="1">
    <citation type="journal article" date="2014" name="Front. Microbiol.">
        <title>High frequency of phylogenetically diverse reductive dehalogenase-homologous genes in deep subseafloor sedimentary metagenomes.</title>
        <authorList>
            <person name="Kawai M."/>
            <person name="Futagami T."/>
            <person name="Toyoda A."/>
            <person name="Takaki Y."/>
            <person name="Nishi S."/>
            <person name="Hori S."/>
            <person name="Arai W."/>
            <person name="Tsubouchi T."/>
            <person name="Morono Y."/>
            <person name="Uchiyama I."/>
            <person name="Ito T."/>
            <person name="Fujiyama A."/>
            <person name="Inagaki F."/>
            <person name="Takami H."/>
        </authorList>
    </citation>
    <scope>NUCLEOTIDE SEQUENCE</scope>
    <source>
        <strain evidence="2">Expedition CK06-06</strain>
    </source>
</reference>
<gene>
    <name evidence="2" type="ORF">S12H4_27461</name>
</gene>
<sequence>HRPGPAAESGSHQAGEKKTKSKVDHYKGFLVHELGQLKIPSRESANTPGGQISRVE</sequence>
<name>X1SXG0_9ZZZZ</name>
<proteinExistence type="predicted"/>
<evidence type="ECO:0000256" key="1">
    <source>
        <dbReference type="SAM" id="MobiDB-lite"/>
    </source>
</evidence>
<protein>
    <submittedName>
        <fullName evidence="2">Uncharacterized protein</fullName>
    </submittedName>
</protein>